<dbReference type="AlphaFoldDB" id="A0A813A0H6"/>
<feature type="region of interest" description="Disordered" evidence="1">
    <location>
        <begin position="107"/>
        <end position="131"/>
    </location>
</feature>
<feature type="non-terminal residue" evidence="2">
    <location>
        <position position="1"/>
    </location>
</feature>
<dbReference type="OrthoDB" id="414957at2759"/>
<organism evidence="2 3">
    <name type="scientific">Symbiodinium necroappetens</name>
    <dbReference type="NCBI Taxonomy" id="1628268"/>
    <lineage>
        <taxon>Eukaryota</taxon>
        <taxon>Sar</taxon>
        <taxon>Alveolata</taxon>
        <taxon>Dinophyceae</taxon>
        <taxon>Suessiales</taxon>
        <taxon>Symbiodiniaceae</taxon>
        <taxon>Symbiodinium</taxon>
    </lineage>
</organism>
<proteinExistence type="predicted"/>
<keyword evidence="3" id="KW-1185">Reference proteome</keyword>
<evidence type="ECO:0000313" key="2">
    <source>
        <dbReference type="EMBL" id="CAE7844912.1"/>
    </source>
</evidence>
<dbReference type="Proteomes" id="UP000601435">
    <property type="component" value="Unassembled WGS sequence"/>
</dbReference>
<accession>A0A813A0H6</accession>
<protein>
    <submittedName>
        <fullName evidence="2">Uncharacterized protein</fullName>
    </submittedName>
</protein>
<dbReference type="EMBL" id="CAJNJA010051823">
    <property type="protein sequence ID" value="CAE7844912.1"/>
    <property type="molecule type" value="Genomic_DNA"/>
</dbReference>
<comment type="caution">
    <text evidence="2">The sequence shown here is derived from an EMBL/GenBank/DDBJ whole genome shotgun (WGS) entry which is preliminary data.</text>
</comment>
<evidence type="ECO:0000256" key="1">
    <source>
        <dbReference type="SAM" id="MobiDB-lite"/>
    </source>
</evidence>
<name>A0A813A0H6_9DINO</name>
<gene>
    <name evidence="2" type="ORF">SNEC2469_LOCUS25918</name>
</gene>
<sequence length="767" mass="83536">MAQLLQDQLLDMGAKPLPQDLARSNVTVAAARAAAGWQSNKRVLPLVSEFKHVVHVSGTFDASFVQSLHVGSKLAAEWTVPATSTATPCYVASVPSGSKVLRILTKPGESAEDANSRAGHSKPACPCLQPPSEDSHPAEKCAYGMCQQSRPFGDDEFRTFLDMLPMKQQKRGRGDTDDYSNQFLCGAYAHGPMIGCKNLTREMPWCAAVLCRHVRERAPGFPFSAVGFLFNVKAKAHRDLHNEPEPGTKNLVMATHACSGGGLWLEDAGGRVAVDVGQGCRVGKNHTLAVGRPFTFEPRKWHATQLWRGDRGIVVAYTPAGVTRLGDADSAFLQGLGFPLRCMPSQPTAPEGSTGTGGSADAHKGSLSFGVYHAPQEFVAKALSEQHPCHLESLLPAELVQAIRVNHSKSAAVLGQERTETLRKWVERASELSADEEQLKNSFSPHRQKILHSKRLLLMKEMLDSVGHEDEDLVSDLSTGFDLTGPLPRSHVFRDKYRPAAMAEETLRKSARIVRGQVLGAVKSSGDEVVDQGVLAATEKELAKGFVEGPVPESSIPPDGTITHRFGVVQGQTDEGPKIRPIDNYLSSLVNAVVSQSEQDSFFVIFCPKLRKHVIYKQRVMPFGAKVLGIKIDTSEARLGMFKMENTLKRVNELVQSLDAVLASGKLSHSECEKLRGRLQFASGQLFGRRAKVALHQLSRHHGGRLGESSLEACRFLRDMISSNKSRVLSRQLGNTVHVYVDASFSDEGRTCGIGGMAYDKEGTLLQ</sequence>
<evidence type="ECO:0000313" key="3">
    <source>
        <dbReference type="Proteomes" id="UP000601435"/>
    </source>
</evidence>
<reference evidence="2" key="1">
    <citation type="submission" date="2021-02" db="EMBL/GenBank/DDBJ databases">
        <authorList>
            <person name="Dougan E. K."/>
            <person name="Rhodes N."/>
            <person name="Thang M."/>
            <person name="Chan C."/>
        </authorList>
    </citation>
    <scope>NUCLEOTIDE SEQUENCE</scope>
</reference>